<organism evidence="4 5">
    <name type="scientific">Dictyobacter alpinus</name>
    <dbReference type="NCBI Taxonomy" id="2014873"/>
    <lineage>
        <taxon>Bacteria</taxon>
        <taxon>Bacillati</taxon>
        <taxon>Chloroflexota</taxon>
        <taxon>Ktedonobacteria</taxon>
        <taxon>Ktedonobacterales</taxon>
        <taxon>Dictyobacteraceae</taxon>
        <taxon>Dictyobacter</taxon>
    </lineage>
</organism>
<dbReference type="PROSITE" id="PS51186">
    <property type="entry name" value="GNAT"/>
    <property type="match status" value="1"/>
</dbReference>
<dbReference type="GO" id="GO:0016747">
    <property type="term" value="F:acyltransferase activity, transferring groups other than amino-acyl groups"/>
    <property type="evidence" value="ECO:0007669"/>
    <property type="project" value="InterPro"/>
</dbReference>
<name>A0A402BBY1_9CHLR</name>
<dbReference type="InterPro" id="IPR050680">
    <property type="entry name" value="YpeA/RimI_acetyltransf"/>
</dbReference>
<accession>A0A402BBY1</accession>
<feature type="domain" description="N-acetyltransferase" evidence="3">
    <location>
        <begin position="1"/>
        <end position="171"/>
    </location>
</feature>
<keyword evidence="2" id="KW-0012">Acyltransferase</keyword>
<evidence type="ECO:0000256" key="2">
    <source>
        <dbReference type="ARBA" id="ARBA00023315"/>
    </source>
</evidence>
<protein>
    <submittedName>
        <fullName evidence="4">N-acetyltransferase</fullName>
    </submittedName>
</protein>
<gene>
    <name evidence="4" type="ORF">KDA_43770</name>
</gene>
<evidence type="ECO:0000313" key="4">
    <source>
        <dbReference type="EMBL" id="GCE28893.1"/>
    </source>
</evidence>
<sequence>MNIQLLTPVHAQVYQQLRLRALREVPEAFGSSFEEERDFPLSLVESRLDSAAAHGERFVLGAFDAAGTMVGLVGFFRESHSKMRHKATIWGTYVIPEVRGQGVGRMLMQEVLKRAHEFSGLEQIHLSVVSTNAGARALYDSLGFQPYGLEPHGIKIDDTYFDEVLMVLFLAPHA</sequence>
<dbReference type="PANTHER" id="PTHR43420">
    <property type="entry name" value="ACETYLTRANSFERASE"/>
    <property type="match status" value="1"/>
</dbReference>
<dbReference type="AlphaFoldDB" id="A0A402BBY1"/>
<keyword evidence="1 4" id="KW-0808">Transferase</keyword>
<dbReference type="Pfam" id="PF00583">
    <property type="entry name" value="Acetyltransf_1"/>
    <property type="match status" value="1"/>
</dbReference>
<dbReference type="InterPro" id="IPR016181">
    <property type="entry name" value="Acyl_CoA_acyltransferase"/>
</dbReference>
<comment type="caution">
    <text evidence="4">The sequence shown here is derived from an EMBL/GenBank/DDBJ whole genome shotgun (WGS) entry which is preliminary data.</text>
</comment>
<evidence type="ECO:0000313" key="5">
    <source>
        <dbReference type="Proteomes" id="UP000287171"/>
    </source>
</evidence>
<dbReference type="EMBL" id="BIFT01000001">
    <property type="protein sequence ID" value="GCE28893.1"/>
    <property type="molecule type" value="Genomic_DNA"/>
</dbReference>
<evidence type="ECO:0000256" key="1">
    <source>
        <dbReference type="ARBA" id="ARBA00022679"/>
    </source>
</evidence>
<dbReference type="SUPFAM" id="SSF55729">
    <property type="entry name" value="Acyl-CoA N-acyltransferases (Nat)"/>
    <property type="match status" value="1"/>
</dbReference>
<dbReference type="CDD" id="cd04301">
    <property type="entry name" value="NAT_SF"/>
    <property type="match status" value="1"/>
</dbReference>
<proteinExistence type="predicted"/>
<reference evidence="5" key="1">
    <citation type="submission" date="2018-12" db="EMBL/GenBank/DDBJ databases">
        <title>Tengunoibacter tsumagoiensis gen. nov., sp. nov., Dictyobacter kobayashii sp. nov., D. alpinus sp. nov., and D. joshuensis sp. nov. and description of Dictyobacteraceae fam. nov. within the order Ktedonobacterales isolated from Tengu-no-mugimeshi.</title>
        <authorList>
            <person name="Wang C.M."/>
            <person name="Zheng Y."/>
            <person name="Sakai Y."/>
            <person name="Toyoda A."/>
            <person name="Minakuchi Y."/>
            <person name="Abe K."/>
            <person name="Yokota A."/>
            <person name="Yabe S."/>
        </authorList>
    </citation>
    <scope>NUCLEOTIDE SEQUENCE [LARGE SCALE GENOMIC DNA]</scope>
    <source>
        <strain evidence="5">Uno16</strain>
    </source>
</reference>
<dbReference type="OrthoDB" id="9799092at2"/>
<dbReference type="Gene3D" id="3.40.630.30">
    <property type="match status" value="1"/>
</dbReference>
<dbReference type="InterPro" id="IPR000182">
    <property type="entry name" value="GNAT_dom"/>
</dbReference>
<keyword evidence="5" id="KW-1185">Reference proteome</keyword>
<dbReference type="Proteomes" id="UP000287171">
    <property type="component" value="Unassembled WGS sequence"/>
</dbReference>
<dbReference type="PANTHER" id="PTHR43420:SF47">
    <property type="entry name" value="N-ACETYLTRANSFERASE DOMAIN-CONTAINING PROTEIN"/>
    <property type="match status" value="1"/>
</dbReference>
<dbReference type="RefSeq" id="WP_126629062.1">
    <property type="nucleotide sequence ID" value="NZ_BIFT01000001.1"/>
</dbReference>
<evidence type="ECO:0000259" key="3">
    <source>
        <dbReference type="PROSITE" id="PS51186"/>
    </source>
</evidence>